<dbReference type="InterPro" id="IPR001548">
    <property type="entry name" value="Peptidase_M2"/>
</dbReference>
<feature type="binding site" evidence="8">
    <location>
        <position position="366"/>
    </location>
    <ligand>
        <name>Zn(2+)</name>
        <dbReference type="ChEBI" id="CHEBI:29105"/>
        <label>1</label>
        <note>catalytic</note>
    </ligand>
</feature>
<dbReference type="EnsemblMetazoa" id="XM_014390166.2">
    <property type="protein sequence ID" value="XP_014245652.1"/>
    <property type="gene ID" value="LOC106664466"/>
</dbReference>
<evidence type="ECO:0000256" key="11">
    <source>
        <dbReference type="PROSITE-ProRule" id="PRU01355"/>
    </source>
</evidence>
<dbReference type="GO" id="GO:0008241">
    <property type="term" value="F:peptidyl-dipeptidase activity"/>
    <property type="evidence" value="ECO:0007669"/>
    <property type="project" value="InterPro"/>
</dbReference>
<dbReference type="AlphaFoldDB" id="A0A8I6RLK9"/>
<evidence type="ECO:0000256" key="12">
    <source>
        <dbReference type="RuleBase" id="RU361144"/>
    </source>
</evidence>
<feature type="active site" description="Proton acceptor 1" evidence="5">
    <location>
        <position position="367"/>
    </location>
</feature>
<keyword evidence="4 12" id="KW-0325">Glycoprotein</keyword>
<dbReference type="CDD" id="cd06461">
    <property type="entry name" value="M2_ACE"/>
    <property type="match status" value="1"/>
</dbReference>
<comment type="cofactor">
    <cofactor evidence="12">
        <name>Zn(2+)</name>
        <dbReference type="ChEBI" id="CHEBI:29105"/>
    </cofactor>
    <text evidence="12">Binds 1 zinc ion per subunit.</text>
</comment>
<keyword evidence="12" id="KW-0482">Metalloprotease</keyword>
<keyword evidence="12" id="KW-0378">Hydrolase</keyword>
<accession>A0A8I6RLK9</accession>
<feature type="disulfide bond" evidence="9">
    <location>
        <begin position="139"/>
        <end position="145"/>
    </location>
</feature>
<dbReference type="EC" id="3.4.-.-" evidence="12"/>
<feature type="active site" description="Proton donor 1" evidence="5">
    <location>
        <position position="494"/>
    </location>
</feature>
<evidence type="ECO:0000256" key="10">
    <source>
        <dbReference type="PIRSR" id="PIRSR601548-8"/>
    </source>
</evidence>
<keyword evidence="2" id="KW-0732">Signal</keyword>
<keyword evidence="12" id="KW-0121">Carboxypeptidase</keyword>
<evidence type="ECO:0000256" key="1">
    <source>
        <dbReference type="ARBA" id="ARBA00008139"/>
    </source>
</evidence>
<dbReference type="GeneID" id="106664466"/>
<reference evidence="13" key="1">
    <citation type="submission" date="2022-01" db="UniProtKB">
        <authorList>
            <consortium name="EnsemblMetazoa"/>
        </authorList>
    </citation>
    <scope>IDENTIFICATION</scope>
</reference>
<dbReference type="GO" id="GO:0008237">
    <property type="term" value="F:metallopeptidase activity"/>
    <property type="evidence" value="ECO:0007669"/>
    <property type="project" value="UniProtKB-KW"/>
</dbReference>
<dbReference type="PANTHER" id="PTHR10514:SF27">
    <property type="entry name" value="ANGIOTENSIN-CONVERTING ENZYME"/>
    <property type="match status" value="1"/>
</dbReference>
<evidence type="ECO:0000256" key="4">
    <source>
        <dbReference type="ARBA" id="ARBA00023180"/>
    </source>
</evidence>
<proteinExistence type="inferred from homology"/>
<evidence type="ECO:0000256" key="6">
    <source>
        <dbReference type="PIRSR" id="PIRSR601548-11"/>
    </source>
</evidence>
<evidence type="ECO:0000256" key="7">
    <source>
        <dbReference type="PIRSR" id="PIRSR601548-2"/>
    </source>
</evidence>
<dbReference type="KEGG" id="clec:106664466"/>
<feature type="binding site" evidence="10">
    <location>
        <position position="394"/>
    </location>
    <ligand>
        <name>Zn(2+)</name>
        <dbReference type="ChEBI" id="CHEBI:29105"/>
        <label>2</label>
        <note>catalytic</note>
    </ligand>
</feature>
<evidence type="ECO:0000256" key="9">
    <source>
        <dbReference type="PIRSR" id="PIRSR601548-4"/>
    </source>
</evidence>
<feature type="active site" description="Proton donor 2" evidence="6">
    <location>
        <position position="494"/>
    </location>
</feature>
<dbReference type="GO" id="GO:0004180">
    <property type="term" value="F:carboxypeptidase activity"/>
    <property type="evidence" value="ECO:0007669"/>
    <property type="project" value="UniProtKB-KW"/>
</dbReference>
<dbReference type="GO" id="GO:0016020">
    <property type="term" value="C:membrane"/>
    <property type="evidence" value="ECO:0007669"/>
    <property type="project" value="InterPro"/>
</dbReference>
<feature type="binding site" evidence="7">
    <location>
        <position position="503"/>
    </location>
    <ligand>
        <name>chloride</name>
        <dbReference type="ChEBI" id="CHEBI:17996"/>
        <label>1</label>
    </ligand>
</feature>
<feature type="binding site" evidence="10">
    <location>
        <position position="366"/>
    </location>
    <ligand>
        <name>Zn(2+)</name>
        <dbReference type="ChEBI" id="CHEBI:29105"/>
        <label>2</label>
        <note>catalytic</note>
    </ligand>
</feature>
<dbReference type="Pfam" id="PF01401">
    <property type="entry name" value="Peptidase_M2"/>
    <property type="match status" value="1"/>
</dbReference>
<feature type="disulfide bond" evidence="9 11">
    <location>
        <begin position="335"/>
        <end position="353"/>
    </location>
</feature>
<comment type="similarity">
    <text evidence="1 11 12">Belongs to the peptidase M2 family.</text>
</comment>
<dbReference type="OrthoDB" id="10029630at2759"/>
<feature type="binding site" evidence="10">
    <location>
        <position position="370"/>
    </location>
    <ligand>
        <name>Zn(2+)</name>
        <dbReference type="ChEBI" id="CHEBI:29105"/>
        <label>2</label>
        <note>catalytic</note>
    </ligand>
</feature>
<dbReference type="OMA" id="CWREELE"/>
<keyword evidence="14" id="KW-1185">Reference proteome</keyword>
<dbReference type="RefSeq" id="XP_014245652.1">
    <property type="nucleotide sequence ID" value="XM_014390166.2"/>
</dbReference>
<feature type="disulfide bond" evidence="9">
    <location>
        <begin position="519"/>
        <end position="529"/>
    </location>
</feature>
<evidence type="ECO:0000256" key="8">
    <source>
        <dbReference type="PIRSR" id="PIRSR601548-3"/>
    </source>
</evidence>
<comment type="caution">
    <text evidence="11">Lacks conserved residue(s) required for the propagation of feature annotation.</text>
</comment>
<evidence type="ECO:0000256" key="3">
    <source>
        <dbReference type="ARBA" id="ARBA00023157"/>
    </source>
</evidence>
<name>A0A8I6RLK9_CIMLE</name>
<feature type="active site" description="Proton acceptor 2" evidence="6">
    <location>
        <position position="367"/>
    </location>
</feature>
<feature type="binding site" evidence="8">
    <location>
        <position position="370"/>
    </location>
    <ligand>
        <name>Zn(2+)</name>
        <dbReference type="ChEBI" id="CHEBI:29105"/>
        <label>1</label>
        <note>catalytic</note>
    </ligand>
</feature>
<sequence>MLQSRPSLQPKSFEMPFDFIYLMFVAAGACRILTIAVETNDWFDEMNSDLSYLNRIASNITWRGLLGLETDGVISAEEVRTRWRNAKCEEVAQLNNLSRTQSRMAYLLCRGPKYTVHQSKLLLNHLDGLSNIYRDSRICRNRDLCYAIEPDLDVMMRESRDPAELLWAWTAWRAAVGPPSLQIYPTLIHIQNQAAQNNGYNDIGECWREELETPNLEEVVERLYQEVAPFHKLLHGFVRHRLIQFYGQTNVPAEEPIPAHLLGNMWAQSWESLMDILLPAWTFDMDEKLRETVRKPEDMLKRSEEFYESIGLPPMTAKFWKYSQISPQTSNESSCHGTAADLFDENDYRMLLCAQIRWEDFYVVHHEMGHIEYFMSYKDLPTIFRDGANSAMQEAIGDTVMLAVESPTNLVRMGIIPNLTEEIKLSLMLKQALKNIPKIAFGLVVDKWRWNVMMNKIPSHKYNQMWWHYRWQYEGIQAPIPRGKYNFDPAAKYHIADNTPFIRYFLSEFLQFQIFDVLCEGQNRRLYLCDIYGNKQAGKKLRKLMGQGSKQPWDVTFEDFSKGKFKTYSAAPLLDYFDPLIKWLQKEVMKHKIPLGW</sequence>
<evidence type="ECO:0000256" key="5">
    <source>
        <dbReference type="PIRSR" id="PIRSR601548-1"/>
    </source>
</evidence>
<dbReference type="PROSITE" id="PS51257">
    <property type="entry name" value="PROKAR_LIPOPROTEIN"/>
    <property type="match status" value="1"/>
</dbReference>
<keyword evidence="3 9" id="KW-1015">Disulfide bond</keyword>
<dbReference type="GO" id="GO:0046872">
    <property type="term" value="F:metal ion binding"/>
    <property type="evidence" value="ECO:0007669"/>
    <property type="project" value="UniProtKB-KW"/>
</dbReference>
<keyword evidence="8 12" id="KW-0479">Metal-binding</keyword>
<feature type="binding site" evidence="8">
    <location>
        <position position="394"/>
    </location>
    <ligand>
        <name>Zn(2+)</name>
        <dbReference type="ChEBI" id="CHEBI:29105"/>
        <label>1</label>
        <note>catalytic</note>
    </ligand>
</feature>
<dbReference type="PROSITE" id="PS52011">
    <property type="entry name" value="PEPTIDASE_M2"/>
    <property type="match status" value="1"/>
</dbReference>
<dbReference type="PANTHER" id="PTHR10514">
    <property type="entry name" value="ANGIOTENSIN-CONVERTING ENZYME"/>
    <property type="match status" value="1"/>
</dbReference>
<dbReference type="GO" id="GO:0006508">
    <property type="term" value="P:proteolysis"/>
    <property type="evidence" value="ECO:0007669"/>
    <property type="project" value="UniProtKB-KW"/>
</dbReference>
<keyword evidence="12" id="KW-0645">Protease</keyword>
<organism evidence="13 14">
    <name type="scientific">Cimex lectularius</name>
    <name type="common">Bed bug</name>
    <name type="synonym">Acanthia lectularia</name>
    <dbReference type="NCBI Taxonomy" id="79782"/>
    <lineage>
        <taxon>Eukaryota</taxon>
        <taxon>Metazoa</taxon>
        <taxon>Ecdysozoa</taxon>
        <taxon>Arthropoda</taxon>
        <taxon>Hexapoda</taxon>
        <taxon>Insecta</taxon>
        <taxon>Pterygota</taxon>
        <taxon>Neoptera</taxon>
        <taxon>Paraneoptera</taxon>
        <taxon>Hemiptera</taxon>
        <taxon>Heteroptera</taxon>
        <taxon>Panheteroptera</taxon>
        <taxon>Cimicomorpha</taxon>
        <taxon>Cimicidae</taxon>
        <taxon>Cimex</taxon>
    </lineage>
</organism>
<evidence type="ECO:0000313" key="13">
    <source>
        <dbReference type="EnsemblMetazoa" id="XP_014245652.1"/>
    </source>
</evidence>
<dbReference type="SUPFAM" id="SSF55486">
    <property type="entry name" value="Metalloproteases ('zincins'), catalytic domain"/>
    <property type="match status" value="1"/>
</dbReference>
<keyword evidence="8 12" id="KW-0862">Zinc</keyword>
<protein>
    <recommendedName>
        <fullName evidence="12">Angiotensin-converting enzyme</fullName>
        <ecNumber evidence="12">3.4.-.-</ecNumber>
    </recommendedName>
</protein>
<evidence type="ECO:0000256" key="2">
    <source>
        <dbReference type="ARBA" id="ARBA00022729"/>
    </source>
</evidence>
<evidence type="ECO:0000313" key="14">
    <source>
        <dbReference type="Proteomes" id="UP000494040"/>
    </source>
</evidence>
<dbReference type="Proteomes" id="UP000494040">
    <property type="component" value="Unassembled WGS sequence"/>
</dbReference>
<dbReference type="PRINTS" id="PR00791">
    <property type="entry name" value="PEPDIPTASEA"/>
</dbReference>